<proteinExistence type="predicted"/>
<keyword evidence="2" id="KW-1185">Reference proteome</keyword>
<accession>A0A1H5YLK9</accession>
<reference evidence="2" key="1">
    <citation type="submission" date="2016-10" db="EMBL/GenBank/DDBJ databases">
        <authorList>
            <person name="Varghese N."/>
            <person name="Submissions S."/>
        </authorList>
    </citation>
    <scope>NUCLEOTIDE SEQUENCE [LARGE SCALE GENOMIC DNA]</scope>
    <source>
        <strain evidence="2">DSM 22361</strain>
    </source>
</reference>
<name>A0A1H5YLK9_9SPHI</name>
<gene>
    <name evidence="1" type="ORF">SAMN05421877_10648</name>
</gene>
<sequence length="34" mass="4058">MLFNNPAIYIDFLIIRVMKRMDLLIDRKSTLTTT</sequence>
<dbReference type="EMBL" id="FNUT01000006">
    <property type="protein sequence ID" value="SEG24884.1"/>
    <property type="molecule type" value="Genomic_DNA"/>
</dbReference>
<protein>
    <submittedName>
        <fullName evidence="1">Uncharacterized protein</fullName>
    </submittedName>
</protein>
<organism evidence="1 2">
    <name type="scientific">Sphingobacterium lactis</name>
    <dbReference type="NCBI Taxonomy" id="797291"/>
    <lineage>
        <taxon>Bacteria</taxon>
        <taxon>Pseudomonadati</taxon>
        <taxon>Bacteroidota</taxon>
        <taxon>Sphingobacteriia</taxon>
        <taxon>Sphingobacteriales</taxon>
        <taxon>Sphingobacteriaceae</taxon>
        <taxon>Sphingobacterium</taxon>
    </lineage>
</organism>
<dbReference type="AlphaFoldDB" id="A0A1H5YLK9"/>
<evidence type="ECO:0000313" key="2">
    <source>
        <dbReference type="Proteomes" id="UP000236731"/>
    </source>
</evidence>
<evidence type="ECO:0000313" key="1">
    <source>
        <dbReference type="EMBL" id="SEG24884.1"/>
    </source>
</evidence>
<dbReference type="Proteomes" id="UP000236731">
    <property type="component" value="Unassembled WGS sequence"/>
</dbReference>